<keyword evidence="3" id="KW-1003">Cell membrane</keyword>
<dbReference type="Gene3D" id="2.30.30.60">
    <property type="match status" value="1"/>
</dbReference>
<dbReference type="SUPFAM" id="SSF82689">
    <property type="entry name" value="Mechanosensitive channel protein MscS (YggB), C-terminal domain"/>
    <property type="match status" value="1"/>
</dbReference>
<evidence type="ECO:0000256" key="6">
    <source>
        <dbReference type="ARBA" id="ARBA00023136"/>
    </source>
</evidence>
<dbReference type="SUPFAM" id="SSF50182">
    <property type="entry name" value="Sm-like ribonucleoproteins"/>
    <property type="match status" value="1"/>
</dbReference>
<reference evidence="10 11" key="1">
    <citation type="submission" date="2020-08" db="EMBL/GenBank/DDBJ databases">
        <title>Genomic Encyclopedia of Type Strains, Phase IV (KMG-IV): sequencing the most valuable type-strain genomes for metagenomic binning, comparative biology and taxonomic classification.</title>
        <authorList>
            <person name="Goeker M."/>
        </authorList>
    </citation>
    <scope>NUCLEOTIDE SEQUENCE [LARGE SCALE GENOMIC DNA]</scope>
    <source>
        <strain evidence="10 11">DSM 18233</strain>
    </source>
</reference>
<feature type="transmembrane region" description="Helical" evidence="7">
    <location>
        <begin position="211"/>
        <end position="231"/>
    </location>
</feature>
<feature type="domain" description="Mechanosensitive ion channel MscS" evidence="8">
    <location>
        <begin position="257"/>
        <end position="322"/>
    </location>
</feature>
<gene>
    <name evidence="10" type="ORF">HNQ50_004415</name>
</gene>
<dbReference type="PANTHER" id="PTHR30347">
    <property type="entry name" value="POTASSIUM CHANNEL RELATED"/>
    <property type="match status" value="1"/>
</dbReference>
<protein>
    <submittedName>
        <fullName evidence="10">Small-conductance mechanosensitive channel</fullName>
    </submittedName>
</protein>
<organism evidence="10 11">
    <name type="scientific">Silvimonas terrae</name>
    <dbReference type="NCBI Taxonomy" id="300266"/>
    <lineage>
        <taxon>Bacteria</taxon>
        <taxon>Pseudomonadati</taxon>
        <taxon>Pseudomonadota</taxon>
        <taxon>Betaproteobacteria</taxon>
        <taxon>Neisseriales</taxon>
        <taxon>Chitinibacteraceae</taxon>
        <taxon>Silvimonas</taxon>
    </lineage>
</organism>
<dbReference type="InterPro" id="IPR049278">
    <property type="entry name" value="MS_channel_C"/>
</dbReference>
<sequence>MTPRENLVAELIGDINEHGWLRTDMVSQAGVVLLAVLIGLTAYYLLKPRITRDNSRWQWFGQGVIRLIFPLVALTVTKLGTVLVGLFYPAAPLRLIGVADVLLLAMVNISVLAYLLRHVFNEAPWVGRWERRIAALIWLAYALHVVGVLPEIADALDDISFHLGHQRISVLTILQGLASVGATLLVAMWLSRLAERWLMRAEMLDTSLRVMLTKVIQSLLVVIAILVALPLVGIDPTVLSVFGGALGVGLGLGLQKIASNYVSGFIILLDRSVRLGDLVQIGDRQGVISRLTSRYIVLKSLDGTESLVPNDTLVTSTVVNQSYTDRKVWIKMPFTVGYESDLEAVMQLLVKATEGLDRVVQDPKPFPYLDGFGDSSVNVSVGFWIKDPENGQGSLKSEINLRVWRLFKEHGINIPYNRLDVVHFKPSNKLASDGNLTGYAPPAPADEG</sequence>
<dbReference type="GO" id="GO:0005886">
    <property type="term" value="C:plasma membrane"/>
    <property type="evidence" value="ECO:0007669"/>
    <property type="project" value="UniProtKB-SubCell"/>
</dbReference>
<dbReference type="InterPro" id="IPR023408">
    <property type="entry name" value="MscS_beta-dom_sf"/>
</dbReference>
<dbReference type="AlphaFoldDB" id="A0A840RK24"/>
<feature type="domain" description="Mechanosensitive ion channel MscS C-terminal" evidence="9">
    <location>
        <begin position="330"/>
        <end position="414"/>
    </location>
</feature>
<dbReference type="RefSeq" id="WP_184103543.1">
    <property type="nucleotide sequence ID" value="NZ_JACHHN010000013.1"/>
</dbReference>
<dbReference type="InterPro" id="IPR010920">
    <property type="entry name" value="LSM_dom_sf"/>
</dbReference>
<evidence type="ECO:0000256" key="2">
    <source>
        <dbReference type="ARBA" id="ARBA00008017"/>
    </source>
</evidence>
<keyword evidence="4 7" id="KW-0812">Transmembrane</keyword>
<evidence type="ECO:0000313" key="10">
    <source>
        <dbReference type="EMBL" id="MBB5193655.1"/>
    </source>
</evidence>
<evidence type="ECO:0000256" key="4">
    <source>
        <dbReference type="ARBA" id="ARBA00022692"/>
    </source>
</evidence>
<evidence type="ECO:0000259" key="9">
    <source>
        <dbReference type="Pfam" id="PF21082"/>
    </source>
</evidence>
<feature type="transmembrane region" description="Helical" evidence="7">
    <location>
        <begin position="136"/>
        <end position="156"/>
    </location>
</feature>
<proteinExistence type="inferred from homology"/>
<dbReference type="InterPro" id="IPR052702">
    <property type="entry name" value="MscS-like_channel"/>
</dbReference>
<feature type="transmembrane region" description="Helical" evidence="7">
    <location>
        <begin position="95"/>
        <end position="116"/>
    </location>
</feature>
<dbReference type="InterPro" id="IPR011066">
    <property type="entry name" value="MscS_channel_C_sf"/>
</dbReference>
<dbReference type="PANTHER" id="PTHR30347:SF1">
    <property type="entry name" value="MECHANOSENSITIVE CHANNEL MSCK"/>
    <property type="match status" value="1"/>
</dbReference>
<comment type="caution">
    <text evidence="10">The sequence shown here is derived from an EMBL/GenBank/DDBJ whole genome shotgun (WGS) entry which is preliminary data.</text>
</comment>
<evidence type="ECO:0000256" key="3">
    <source>
        <dbReference type="ARBA" id="ARBA00022475"/>
    </source>
</evidence>
<evidence type="ECO:0000256" key="7">
    <source>
        <dbReference type="SAM" id="Phobius"/>
    </source>
</evidence>
<dbReference type="Pfam" id="PF00924">
    <property type="entry name" value="MS_channel_2nd"/>
    <property type="match status" value="1"/>
</dbReference>
<evidence type="ECO:0000256" key="1">
    <source>
        <dbReference type="ARBA" id="ARBA00004651"/>
    </source>
</evidence>
<evidence type="ECO:0000259" key="8">
    <source>
        <dbReference type="Pfam" id="PF00924"/>
    </source>
</evidence>
<comment type="subcellular location">
    <subcellularLocation>
        <location evidence="1">Cell membrane</location>
        <topology evidence="1">Multi-pass membrane protein</topology>
    </subcellularLocation>
</comment>
<accession>A0A840RK24</accession>
<dbReference type="Proteomes" id="UP000543030">
    <property type="component" value="Unassembled WGS sequence"/>
</dbReference>
<dbReference type="InterPro" id="IPR006685">
    <property type="entry name" value="MscS_channel_2nd"/>
</dbReference>
<evidence type="ECO:0000256" key="5">
    <source>
        <dbReference type="ARBA" id="ARBA00022989"/>
    </source>
</evidence>
<dbReference type="SUPFAM" id="SSF82861">
    <property type="entry name" value="Mechanosensitive channel protein MscS (YggB), transmembrane region"/>
    <property type="match status" value="1"/>
</dbReference>
<dbReference type="GO" id="GO:0008381">
    <property type="term" value="F:mechanosensitive monoatomic ion channel activity"/>
    <property type="evidence" value="ECO:0007669"/>
    <property type="project" value="UniProtKB-ARBA"/>
</dbReference>
<keyword evidence="5 7" id="KW-1133">Transmembrane helix</keyword>
<feature type="transmembrane region" description="Helical" evidence="7">
    <location>
        <begin position="67"/>
        <end position="89"/>
    </location>
</feature>
<name>A0A840RK24_9NEIS</name>
<comment type="similarity">
    <text evidence="2">Belongs to the MscS (TC 1.A.23) family.</text>
</comment>
<keyword evidence="6 7" id="KW-0472">Membrane</keyword>
<feature type="transmembrane region" description="Helical" evidence="7">
    <location>
        <begin position="25"/>
        <end position="46"/>
    </location>
</feature>
<dbReference type="Gene3D" id="3.30.70.100">
    <property type="match status" value="1"/>
</dbReference>
<keyword evidence="11" id="KW-1185">Reference proteome</keyword>
<dbReference type="EMBL" id="JACHHN010000013">
    <property type="protein sequence ID" value="MBB5193655.1"/>
    <property type="molecule type" value="Genomic_DNA"/>
</dbReference>
<dbReference type="Gene3D" id="1.10.287.1260">
    <property type="match status" value="1"/>
</dbReference>
<feature type="transmembrane region" description="Helical" evidence="7">
    <location>
        <begin position="168"/>
        <end position="190"/>
    </location>
</feature>
<dbReference type="Pfam" id="PF21082">
    <property type="entry name" value="MS_channel_3rd"/>
    <property type="match status" value="1"/>
</dbReference>
<evidence type="ECO:0000313" key="11">
    <source>
        <dbReference type="Proteomes" id="UP000543030"/>
    </source>
</evidence>
<dbReference type="InterPro" id="IPR011014">
    <property type="entry name" value="MscS_channel_TM-2"/>
</dbReference>